<dbReference type="InterPro" id="IPR016197">
    <property type="entry name" value="Chromo-like_dom_sf"/>
</dbReference>
<dbReference type="Proteomes" id="UP000233551">
    <property type="component" value="Unassembled WGS sequence"/>
</dbReference>
<reference evidence="2 3" key="1">
    <citation type="submission" date="2017-11" db="EMBL/GenBank/DDBJ databases">
        <title>De-novo sequencing of pomegranate (Punica granatum L.) genome.</title>
        <authorList>
            <person name="Akparov Z."/>
            <person name="Amiraslanov A."/>
            <person name="Hajiyeva S."/>
            <person name="Abbasov M."/>
            <person name="Kaur K."/>
            <person name="Hamwieh A."/>
            <person name="Solovyev V."/>
            <person name="Salamov A."/>
            <person name="Braich B."/>
            <person name="Kosarev P."/>
            <person name="Mahmoud A."/>
            <person name="Hajiyev E."/>
            <person name="Babayeva S."/>
            <person name="Izzatullayeva V."/>
            <person name="Mammadov A."/>
            <person name="Mammadov A."/>
            <person name="Sharifova S."/>
            <person name="Ojaghi J."/>
            <person name="Eynullazada K."/>
            <person name="Bayramov B."/>
            <person name="Abdulazimova A."/>
            <person name="Shahmuradov I."/>
        </authorList>
    </citation>
    <scope>NUCLEOTIDE SEQUENCE [LARGE SCALE GENOMIC DNA]</scope>
    <source>
        <strain evidence="3">cv. AG2017</strain>
        <tissue evidence="2">Leaf</tissue>
    </source>
</reference>
<keyword evidence="3" id="KW-1185">Reference proteome</keyword>
<organism evidence="2 3">
    <name type="scientific">Punica granatum</name>
    <name type="common">Pomegranate</name>
    <dbReference type="NCBI Taxonomy" id="22663"/>
    <lineage>
        <taxon>Eukaryota</taxon>
        <taxon>Viridiplantae</taxon>
        <taxon>Streptophyta</taxon>
        <taxon>Embryophyta</taxon>
        <taxon>Tracheophyta</taxon>
        <taxon>Spermatophyta</taxon>
        <taxon>Magnoliopsida</taxon>
        <taxon>eudicotyledons</taxon>
        <taxon>Gunneridae</taxon>
        <taxon>Pentapetalae</taxon>
        <taxon>rosids</taxon>
        <taxon>malvids</taxon>
        <taxon>Myrtales</taxon>
        <taxon>Lythraceae</taxon>
        <taxon>Punica</taxon>
    </lineage>
</organism>
<evidence type="ECO:0000259" key="1">
    <source>
        <dbReference type="PROSITE" id="PS50013"/>
    </source>
</evidence>
<dbReference type="Pfam" id="PF03732">
    <property type="entry name" value="Retrotrans_gag"/>
    <property type="match status" value="1"/>
</dbReference>
<dbReference type="InterPro" id="IPR023780">
    <property type="entry name" value="Chromo_domain"/>
</dbReference>
<dbReference type="Pfam" id="PF00078">
    <property type="entry name" value="RVT_1"/>
    <property type="match status" value="1"/>
</dbReference>
<gene>
    <name evidence="2" type="ORF">CRG98_009094</name>
</gene>
<dbReference type="STRING" id="22663.A0A2I0KQ73"/>
<dbReference type="AlphaFoldDB" id="A0A2I0KQ73"/>
<dbReference type="InterPro" id="IPR043502">
    <property type="entry name" value="DNA/RNA_pol_sf"/>
</dbReference>
<dbReference type="PROSITE" id="PS50013">
    <property type="entry name" value="CHROMO_2"/>
    <property type="match status" value="1"/>
</dbReference>
<dbReference type="InterPro" id="IPR000953">
    <property type="entry name" value="Chromo/chromo_shadow_dom"/>
</dbReference>
<accession>A0A2I0KQ73</accession>
<dbReference type="Gene3D" id="3.30.70.270">
    <property type="match status" value="1"/>
</dbReference>
<dbReference type="SUPFAM" id="SSF56672">
    <property type="entry name" value="DNA/RNA polymerases"/>
    <property type="match status" value="1"/>
</dbReference>
<comment type="caution">
    <text evidence="2">The sequence shown here is derived from an EMBL/GenBank/DDBJ whole genome shotgun (WGS) entry which is preliminary data.</text>
</comment>
<evidence type="ECO:0000313" key="2">
    <source>
        <dbReference type="EMBL" id="PKI70589.1"/>
    </source>
</evidence>
<dbReference type="InterPro" id="IPR005162">
    <property type="entry name" value="Retrotrans_gag_dom"/>
</dbReference>
<feature type="domain" description="Chromo" evidence="1">
    <location>
        <begin position="285"/>
        <end position="354"/>
    </location>
</feature>
<dbReference type="InterPro" id="IPR043128">
    <property type="entry name" value="Rev_trsase/Diguanyl_cyclase"/>
</dbReference>
<name>A0A2I0KQ73_PUNGR</name>
<protein>
    <recommendedName>
        <fullName evidence="1">Chromo domain-containing protein</fullName>
    </recommendedName>
</protein>
<proteinExistence type="predicted"/>
<sequence>MATFHNQPSEVMDERLAKALRRHRGSSRDIMASFQERMIKVENIIAEVLGEVMDASKSVKGLTSEEEFKDEFQQQFYLECAEDEARAKLRHLKHKGDLLEYVMMFSDLMLQIPSMNDKEAFFQFTDGLKLWAEQELQHGEVLRASQSVLVDMGASNLFIFREGAEKLGLHIAEGYEPKMACKTRYGSNEYLVMPFGPTNTPATFGTLMNKVLQPFIENFVVVYLGDIVVYSRSLAEHVEHLQLVFQALRENKLRVTRGVRVKEAQRGGAMVHCPRNVNDHDSALHSDVAILSHWLQVREADEEKYYCKPRREYLIHWKGLPETEASWESAEDLWQFTEEIEAFHAEDTKRVSQD</sequence>
<dbReference type="PANTHER" id="PTHR24559">
    <property type="entry name" value="TRANSPOSON TY3-I GAG-POL POLYPROTEIN"/>
    <property type="match status" value="1"/>
</dbReference>
<dbReference type="Pfam" id="PF00385">
    <property type="entry name" value="Chromo"/>
    <property type="match status" value="1"/>
</dbReference>
<dbReference type="EMBL" id="PGOL01000438">
    <property type="protein sequence ID" value="PKI70589.1"/>
    <property type="molecule type" value="Genomic_DNA"/>
</dbReference>
<dbReference type="CDD" id="cd01647">
    <property type="entry name" value="RT_LTR"/>
    <property type="match status" value="1"/>
</dbReference>
<dbReference type="InterPro" id="IPR053134">
    <property type="entry name" value="RNA-dir_DNA_polymerase"/>
</dbReference>
<dbReference type="Gene3D" id="2.40.50.40">
    <property type="match status" value="1"/>
</dbReference>
<dbReference type="InterPro" id="IPR000477">
    <property type="entry name" value="RT_dom"/>
</dbReference>
<evidence type="ECO:0000313" key="3">
    <source>
        <dbReference type="Proteomes" id="UP000233551"/>
    </source>
</evidence>
<dbReference type="PANTHER" id="PTHR24559:SF436">
    <property type="entry name" value="RNA-DIRECTED DNA POLYMERASE HOMOLOG"/>
    <property type="match status" value="1"/>
</dbReference>
<dbReference type="SUPFAM" id="SSF54160">
    <property type="entry name" value="Chromo domain-like"/>
    <property type="match status" value="1"/>
</dbReference>
<dbReference type="SMART" id="SM00298">
    <property type="entry name" value="CHROMO"/>
    <property type="match status" value="1"/>
</dbReference>